<dbReference type="EMBL" id="CP104965">
    <property type="protein sequence ID" value="UXN70324.1"/>
    <property type="molecule type" value="Genomic_DNA"/>
</dbReference>
<dbReference type="Pfam" id="PF05035">
    <property type="entry name" value="DGOK"/>
    <property type="match status" value="1"/>
</dbReference>
<name>A0ABY6CDL3_9HYPH</name>
<proteinExistence type="predicted"/>
<protein>
    <submittedName>
        <fullName evidence="1">2-dehydro-3-deoxygalactonokinase</fullName>
    </submittedName>
</protein>
<evidence type="ECO:0000313" key="1">
    <source>
        <dbReference type="EMBL" id="UXN70324.1"/>
    </source>
</evidence>
<gene>
    <name evidence="1" type="ORF">N8A98_03755</name>
</gene>
<evidence type="ECO:0000313" key="2">
    <source>
        <dbReference type="Proteomes" id="UP001061862"/>
    </source>
</evidence>
<dbReference type="RefSeq" id="WP_262169277.1">
    <property type="nucleotide sequence ID" value="NZ_CP104965.1"/>
</dbReference>
<sequence>MLIGVEWTSSSFGAELIDDGGAVLAQAHHPIGTNAVSDRAFAARFAELLPADWSRQAEAVYFSGMVTARNGWHETGFVPAPAGFDDLAGAATIVAGETIPHVFLPGISATGVLPDVMRGEELKAFAADDGMAGAVVILPGAHTKYVTIEDGHIIGLATYMGGEMANLLRKDSLVSRLIPQGAIIDDAGFERGLRMAWLDDIPGGPLRRAFSARSLVLFERMPADEISGYIAGLMVGAEIAEAQAEWPLQQAPVLVVGASPEALRYQRALELRGISARSVTAATAPSFARLHAKLVHRLS</sequence>
<dbReference type="InterPro" id="IPR042258">
    <property type="entry name" value="DGOK_N"/>
</dbReference>
<accession>A0ABY6CDL3</accession>
<dbReference type="Gene3D" id="3.30.420.300">
    <property type="entry name" value="2-keto-3-deoxy-galactonokinase, substrate binding domain"/>
    <property type="match status" value="1"/>
</dbReference>
<keyword evidence="2" id="KW-1185">Reference proteome</keyword>
<dbReference type="InterPro" id="IPR042257">
    <property type="entry name" value="DGOK_C"/>
</dbReference>
<dbReference type="Gene3D" id="3.30.420.310">
    <property type="entry name" value="2-keto-3-deoxy-galactonokinase, C-terminal domain"/>
    <property type="match status" value="1"/>
</dbReference>
<dbReference type="Proteomes" id="UP001061862">
    <property type="component" value="Chromosome"/>
</dbReference>
<reference evidence="1 2" key="1">
    <citation type="submission" date="2022-09" db="EMBL/GenBank/DDBJ databases">
        <title>Interaction between co-microsymbionts with complementary sets of symbiotic genes in legume-rhizobium systems.</title>
        <authorList>
            <person name="Safronova V."/>
            <person name="Sazanova A."/>
            <person name="Afonin A."/>
            <person name="Chirak E."/>
        </authorList>
    </citation>
    <scope>NUCLEOTIDE SEQUENCE [LARGE SCALE GENOMIC DNA]</scope>
    <source>
        <strain evidence="1 2">A18/4-1</strain>
    </source>
</reference>
<dbReference type="InterPro" id="IPR007729">
    <property type="entry name" value="DGOK"/>
</dbReference>
<organism evidence="1 2">
    <name type="scientific">Devosia neptuniae</name>
    <dbReference type="NCBI Taxonomy" id="191302"/>
    <lineage>
        <taxon>Bacteria</taxon>
        <taxon>Pseudomonadati</taxon>
        <taxon>Pseudomonadota</taxon>
        <taxon>Alphaproteobacteria</taxon>
        <taxon>Hyphomicrobiales</taxon>
        <taxon>Devosiaceae</taxon>
        <taxon>Devosia</taxon>
    </lineage>
</organism>